<name>A0A8H5ETS6_9AGAR</name>
<keyword evidence="1" id="KW-0472">Membrane</keyword>
<comment type="caution">
    <text evidence="3">The sequence shown here is derived from an EMBL/GenBank/DDBJ whole genome shotgun (WGS) entry which is preliminary data.</text>
</comment>
<feature type="chain" id="PRO_5034694929" description="Protein PBN1" evidence="2">
    <location>
        <begin position="18"/>
        <end position="246"/>
    </location>
</feature>
<keyword evidence="4" id="KW-1185">Reference proteome</keyword>
<keyword evidence="1" id="KW-0812">Transmembrane</keyword>
<feature type="transmembrane region" description="Helical" evidence="1">
    <location>
        <begin position="199"/>
        <end position="223"/>
    </location>
</feature>
<evidence type="ECO:0000313" key="4">
    <source>
        <dbReference type="Proteomes" id="UP000567179"/>
    </source>
</evidence>
<dbReference type="AlphaFoldDB" id="A0A8H5ETS6"/>
<evidence type="ECO:0000256" key="1">
    <source>
        <dbReference type="SAM" id="Phobius"/>
    </source>
</evidence>
<feature type="signal peptide" evidence="2">
    <location>
        <begin position="1"/>
        <end position="17"/>
    </location>
</feature>
<evidence type="ECO:0000256" key="2">
    <source>
        <dbReference type="SAM" id="SignalP"/>
    </source>
</evidence>
<evidence type="ECO:0000313" key="3">
    <source>
        <dbReference type="EMBL" id="KAF5312235.1"/>
    </source>
</evidence>
<dbReference type="OrthoDB" id="3360032at2759"/>
<proteinExistence type="predicted"/>
<organism evidence="3 4">
    <name type="scientific">Psilocybe cf. subviscida</name>
    <dbReference type="NCBI Taxonomy" id="2480587"/>
    <lineage>
        <taxon>Eukaryota</taxon>
        <taxon>Fungi</taxon>
        <taxon>Dikarya</taxon>
        <taxon>Basidiomycota</taxon>
        <taxon>Agaricomycotina</taxon>
        <taxon>Agaricomycetes</taxon>
        <taxon>Agaricomycetidae</taxon>
        <taxon>Agaricales</taxon>
        <taxon>Agaricineae</taxon>
        <taxon>Strophariaceae</taxon>
        <taxon>Psilocybe</taxon>
    </lineage>
</organism>
<accession>A0A8H5ETS6</accession>
<dbReference type="EMBL" id="JAACJJ010000056">
    <property type="protein sequence ID" value="KAF5312235.1"/>
    <property type="molecule type" value="Genomic_DNA"/>
</dbReference>
<sequence length="246" mass="27041">MLPFLLAELSLAASALANTEIVNFKPSKAAPVNIPFTSSWPTLSPSKPFIALNVTSAPLGAVLPEELCPSLRSWGVERPHADLCRHELYAVLDLDASEWDEFEKFTLRLSWPAFHPTDFKMTILDPTALSSFAPSSSVSSTKGAPTRLKYARIQFTHTGVPTYPSDEPEISPASRARRTVPVHILLEPLYFNVLPKSTFPVAIAIGVVLLLCLPVAWGMHSLLKQIADQAVRKEAKRMEAKVKKAE</sequence>
<reference evidence="3 4" key="1">
    <citation type="journal article" date="2020" name="ISME J.">
        <title>Uncovering the hidden diversity of litter-decomposition mechanisms in mushroom-forming fungi.</title>
        <authorList>
            <person name="Floudas D."/>
            <person name="Bentzer J."/>
            <person name="Ahren D."/>
            <person name="Johansson T."/>
            <person name="Persson P."/>
            <person name="Tunlid A."/>
        </authorList>
    </citation>
    <scope>NUCLEOTIDE SEQUENCE [LARGE SCALE GENOMIC DNA]</scope>
    <source>
        <strain evidence="3 4">CBS 101986</strain>
    </source>
</reference>
<keyword evidence="1" id="KW-1133">Transmembrane helix</keyword>
<keyword evidence="2" id="KW-0732">Signal</keyword>
<protein>
    <recommendedName>
        <fullName evidence="5">Protein PBN1</fullName>
    </recommendedName>
</protein>
<gene>
    <name evidence="3" type="ORF">D9619_002502</name>
</gene>
<dbReference type="Proteomes" id="UP000567179">
    <property type="component" value="Unassembled WGS sequence"/>
</dbReference>
<evidence type="ECO:0008006" key="5">
    <source>
        <dbReference type="Google" id="ProtNLM"/>
    </source>
</evidence>